<dbReference type="Proteomes" id="UP000827284">
    <property type="component" value="Unassembled WGS sequence"/>
</dbReference>
<evidence type="ECO:0000256" key="2">
    <source>
        <dbReference type="SAM" id="Phobius"/>
    </source>
</evidence>
<accession>A0A9P3HGH8</accession>
<feature type="compositionally biased region" description="Basic and acidic residues" evidence="1">
    <location>
        <begin position="303"/>
        <end position="315"/>
    </location>
</feature>
<feature type="compositionally biased region" description="Basic residues" evidence="1">
    <location>
        <begin position="41"/>
        <end position="52"/>
    </location>
</feature>
<keyword evidence="2" id="KW-1133">Transmembrane helix</keyword>
<feature type="compositionally biased region" description="Pro residues" evidence="1">
    <location>
        <begin position="271"/>
        <end position="289"/>
    </location>
</feature>
<feature type="region of interest" description="Disordered" evidence="1">
    <location>
        <begin position="1"/>
        <end position="65"/>
    </location>
</feature>
<keyword evidence="4" id="KW-1185">Reference proteome</keyword>
<dbReference type="AlphaFoldDB" id="A0A9P3HGH8"/>
<protein>
    <recommendedName>
        <fullName evidence="5">Transmembrane protein</fullName>
    </recommendedName>
</protein>
<evidence type="ECO:0000313" key="3">
    <source>
        <dbReference type="EMBL" id="GJJ75963.1"/>
    </source>
</evidence>
<evidence type="ECO:0008006" key="5">
    <source>
        <dbReference type="Google" id="ProtNLM"/>
    </source>
</evidence>
<keyword evidence="2" id="KW-0812">Transmembrane</keyword>
<feature type="transmembrane region" description="Helical" evidence="2">
    <location>
        <begin position="121"/>
        <end position="140"/>
    </location>
</feature>
<dbReference type="EMBL" id="BQFW01000011">
    <property type="protein sequence ID" value="GJJ75963.1"/>
    <property type="molecule type" value="Genomic_DNA"/>
</dbReference>
<reference evidence="3" key="2">
    <citation type="journal article" date="2022" name="Microbiol. Resour. Announc.">
        <title>Whole-Genome Sequence of Entomortierella parvispora E1425, a Mucoromycotan Fungus Associated with Burkholderiaceae-Related Endosymbiotic Bacteria.</title>
        <authorList>
            <person name="Herlambang A."/>
            <person name="Guo Y."/>
            <person name="Takashima Y."/>
            <person name="Narisawa K."/>
            <person name="Ohta H."/>
            <person name="Nishizawa T."/>
        </authorList>
    </citation>
    <scope>NUCLEOTIDE SEQUENCE</scope>
    <source>
        <strain evidence="3">E1425</strain>
    </source>
</reference>
<reference evidence="3" key="1">
    <citation type="submission" date="2021-11" db="EMBL/GenBank/DDBJ databases">
        <authorList>
            <person name="Herlambang A."/>
            <person name="Guo Y."/>
            <person name="Takashima Y."/>
            <person name="Nishizawa T."/>
        </authorList>
    </citation>
    <scope>NUCLEOTIDE SEQUENCE</scope>
    <source>
        <strain evidence="3">E1425</strain>
    </source>
</reference>
<comment type="caution">
    <text evidence="3">The sequence shown here is derived from an EMBL/GenBank/DDBJ whole genome shotgun (WGS) entry which is preliminary data.</text>
</comment>
<keyword evidence="2" id="KW-0472">Membrane</keyword>
<evidence type="ECO:0000256" key="1">
    <source>
        <dbReference type="SAM" id="MobiDB-lite"/>
    </source>
</evidence>
<dbReference type="OrthoDB" id="2447573at2759"/>
<evidence type="ECO:0000313" key="4">
    <source>
        <dbReference type="Proteomes" id="UP000827284"/>
    </source>
</evidence>
<feature type="region of interest" description="Disordered" evidence="1">
    <location>
        <begin position="266"/>
        <end position="315"/>
    </location>
</feature>
<organism evidence="3 4">
    <name type="scientific">Entomortierella parvispora</name>
    <dbReference type="NCBI Taxonomy" id="205924"/>
    <lineage>
        <taxon>Eukaryota</taxon>
        <taxon>Fungi</taxon>
        <taxon>Fungi incertae sedis</taxon>
        <taxon>Mucoromycota</taxon>
        <taxon>Mortierellomycotina</taxon>
        <taxon>Mortierellomycetes</taxon>
        <taxon>Mortierellales</taxon>
        <taxon>Mortierellaceae</taxon>
        <taxon>Entomortierella</taxon>
    </lineage>
</organism>
<gene>
    <name evidence="3" type="ORF">EMPS_08321</name>
</gene>
<sequence>MDSSEMQFKRGKRRQSHDSTFNFGHTDEGHDLEPPQPYRTIRQRRPARHLSKRQQPGVEEPTLSGILTPSSTAWVTSSISLPAITSISTDTSGGNIGATPTPTNTSQVSGHAPLESLPVQLILGCLGGFIILVVTLRCAYVNRQNRALAEARARRSNMSLAQRHARALAATGNTGRRSNMVPTNAPTLAARLNAYQQIAESRRYVYPYQQEPIGAAAGGDGAFSSVVSFVAPSYQHDVSPPPFMVDAGKPPAYAAAIATAVETMRGVAPPNDAPPRPVSPASPNSPPVPDHTAPLDNSARPTDTPEVRQESRESS</sequence>
<proteinExistence type="predicted"/>
<name>A0A9P3HGH8_9FUNG</name>